<proteinExistence type="predicted"/>
<evidence type="ECO:0000313" key="1">
    <source>
        <dbReference type="EMBL" id="JAE12175.1"/>
    </source>
</evidence>
<protein>
    <submittedName>
        <fullName evidence="1">Uncharacterized protein</fullName>
    </submittedName>
</protein>
<dbReference type="AlphaFoldDB" id="A0A0A9FGN4"/>
<accession>A0A0A9FGN4</accession>
<reference evidence="1" key="1">
    <citation type="submission" date="2014-09" db="EMBL/GenBank/DDBJ databases">
        <authorList>
            <person name="Magalhaes I.L.F."/>
            <person name="Oliveira U."/>
            <person name="Santos F.R."/>
            <person name="Vidigal T.H.D.A."/>
            <person name="Brescovit A.D."/>
            <person name="Santos A.J."/>
        </authorList>
    </citation>
    <scope>NUCLEOTIDE SEQUENCE</scope>
    <source>
        <tissue evidence="1">Shoot tissue taken approximately 20 cm above the soil surface</tissue>
    </source>
</reference>
<dbReference type="EMBL" id="GBRH01185721">
    <property type="protein sequence ID" value="JAE12175.1"/>
    <property type="molecule type" value="Transcribed_RNA"/>
</dbReference>
<organism evidence="1">
    <name type="scientific">Arundo donax</name>
    <name type="common">Giant reed</name>
    <name type="synonym">Donax arundinaceus</name>
    <dbReference type="NCBI Taxonomy" id="35708"/>
    <lineage>
        <taxon>Eukaryota</taxon>
        <taxon>Viridiplantae</taxon>
        <taxon>Streptophyta</taxon>
        <taxon>Embryophyta</taxon>
        <taxon>Tracheophyta</taxon>
        <taxon>Spermatophyta</taxon>
        <taxon>Magnoliopsida</taxon>
        <taxon>Liliopsida</taxon>
        <taxon>Poales</taxon>
        <taxon>Poaceae</taxon>
        <taxon>PACMAD clade</taxon>
        <taxon>Arundinoideae</taxon>
        <taxon>Arundineae</taxon>
        <taxon>Arundo</taxon>
    </lineage>
</organism>
<reference evidence="1" key="2">
    <citation type="journal article" date="2015" name="Data Brief">
        <title>Shoot transcriptome of the giant reed, Arundo donax.</title>
        <authorList>
            <person name="Barrero R.A."/>
            <person name="Guerrero F.D."/>
            <person name="Moolhuijzen P."/>
            <person name="Goolsby J.A."/>
            <person name="Tidwell J."/>
            <person name="Bellgard S.E."/>
            <person name="Bellgard M.I."/>
        </authorList>
    </citation>
    <scope>NUCLEOTIDE SEQUENCE</scope>
    <source>
        <tissue evidence="1">Shoot tissue taken approximately 20 cm above the soil surface</tissue>
    </source>
</reference>
<name>A0A0A9FGN4_ARUDO</name>
<sequence>MMLPNSVHLETLSVLSVLITCSDV</sequence>